<dbReference type="EMBL" id="FXBJ01000002">
    <property type="protein sequence ID" value="SMH39827.1"/>
    <property type="molecule type" value="Genomic_DNA"/>
</dbReference>
<evidence type="ECO:0000313" key="3">
    <source>
        <dbReference type="Proteomes" id="UP000193435"/>
    </source>
</evidence>
<dbReference type="InterPro" id="IPR023577">
    <property type="entry name" value="CYTH_domain"/>
</dbReference>
<protein>
    <submittedName>
        <fullName evidence="2">Uncharacterized protein YjbK</fullName>
    </submittedName>
</protein>
<dbReference type="Pfam" id="PF01928">
    <property type="entry name" value="CYTH"/>
    <property type="match status" value="1"/>
</dbReference>
<dbReference type="Gene3D" id="2.40.320.10">
    <property type="entry name" value="Hypothetical Protein Pfu-838710-001"/>
    <property type="match status" value="1"/>
</dbReference>
<organism evidence="2 3">
    <name type="scientific">Carnobacterium iners</name>
    <dbReference type="NCBI Taxonomy" id="1073423"/>
    <lineage>
        <taxon>Bacteria</taxon>
        <taxon>Bacillati</taxon>
        <taxon>Bacillota</taxon>
        <taxon>Bacilli</taxon>
        <taxon>Lactobacillales</taxon>
        <taxon>Carnobacteriaceae</taxon>
        <taxon>Carnobacterium</taxon>
    </lineage>
</organism>
<dbReference type="Proteomes" id="UP000193435">
    <property type="component" value="Unassembled WGS sequence"/>
</dbReference>
<feature type="domain" description="CYTH" evidence="1">
    <location>
        <begin position="4"/>
        <end position="193"/>
    </location>
</feature>
<dbReference type="AlphaFoldDB" id="A0A1X7NP37"/>
<keyword evidence="3" id="KW-1185">Reference proteome</keyword>
<accession>A0A1X7NP37</accession>
<dbReference type="InterPro" id="IPR009195">
    <property type="entry name" value="Uncharacterised_YjbK"/>
</dbReference>
<dbReference type="OrthoDB" id="384378at2"/>
<reference evidence="2 3" key="1">
    <citation type="submission" date="2017-04" db="EMBL/GenBank/DDBJ databases">
        <authorList>
            <person name="Afonso C.L."/>
            <person name="Miller P.J."/>
            <person name="Scott M.A."/>
            <person name="Spackman E."/>
            <person name="Goraichik I."/>
            <person name="Dimitrov K.M."/>
            <person name="Suarez D.L."/>
            <person name="Swayne D.E."/>
        </authorList>
    </citation>
    <scope>NUCLEOTIDE SEQUENCE [LARGE SCALE GENOMIC DNA]</scope>
    <source>
        <strain evidence="2 3">LMG26642</strain>
    </source>
</reference>
<dbReference type="STRING" id="1073423.SAMN04488700_2292"/>
<proteinExistence type="predicted"/>
<name>A0A1X7NP37_9LACT</name>
<gene>
    <name evidence="2" type="ORF">SAMN04488700_2292</name>
</gene>
<dbReference type="SMART" id="SM01118">
    <property type="entry name" value="CYTH"/>
    <property type="match status" value="1"/>
</dbReference>
<evidence type="ECO:0000313" key="2">
    <source>
        <dbReference type="EMBL" id="SMH39827.1"/>
    </source>
</evidence>
<dbReference type="PIRSF" id="PIRSF012526">
    <property type="entry name" value="CYTH_UCP012526"/>
    <property type="match status" value="1"/>
</dbReference>
<dbReference type="RefSeq" id="WP_085560312.1">
    <property type="nucleotide sequence ID" value="NZ_FOAH01000002.1"/>
</dbReference>
<evidence type="ECO:0000259" key="1">
    <source>
        <dbReference type="PROSITE" id="PS51707"/>
    </source>
</evidence>
<sequence>MSEELEIEFKNKLSTKEYHRLLEYFKVQENDFFTQENHYFDSNLWELKEMQAGLRIRVLKDSAELTLKTPFNHYLLETTDCLSLTEAKQLLLENKIDSTGQVGKKLRELAIEPMTVHLIGSLITKRFEVKIPTGLIVLDQSFYGEQIDFELEFEVQEDQAGKINFNKFLKKHNLKRVPSENKIIRMIKESQKSN</sequence>
<dbReference type="SUPFAM" id="SSF55154">
    <property type="entry name" value="CYTH-like phosphatases"/>
    <property type="match status" value="1"/>
</dbReference>
<dbReference type="CDD" id="cd07762">
    <property type="entry name" value="CYTH-like_Pase_1"/>
    <property type="match status" value="1"/>
</dbReference>
<dbReference type="PROSITE" id="PS51707">
    <property type="entry name" value="CYTH"/>
    <property type="match status" value="1"/>
</dbReference>
<dbReference type="InterPro" id="IPR033469">
    <property type="entry name" value="CYTH-like_dom_sf"/>
</dbReference>